<dbReference type="OrthoDB" id="99456at2"/>
<evidence type="ECO:0000256" key="1">
    <source>
        <dbReference type="SAM" id="SignalP"/>
    </source>
</evidence>
<dbReference type="Gene3D" id="3.20.20.80">
    <property type="entry name" value="Glycosidases"/>
    <property type="match status" value="2"/>
</dbReference>
<dbReference type="RefSeq" id="WP_100254895.1">
    <property type="nucleotide sequence ID" value="NZ_CP015819.1"/>
</dbReference>
<dbReference type="PANTHER" id="PTHR42976">
    <property type="entry name" value="BIFUNCTIONAL CHITINASE/LYSOZYME-RELATED"/>
    <property type="match status" value="1"/>
</dbReference>
<keyword evidence="1" id="KW-0732">Signal</keyword>
<dbReference type="PROSITE" id="PS51257">
    <property type="entry name" value="PROKAR_LIPOPROTEIN"/>
    <property type="match status" value="1"/>
</dbReference>
<dbReference type="PANTHER" id="PTHR42976:SF1">
    <property type="entry name" value="GH18 DOMAIN-CONTAINING PROTEIN-RELATED"/>
    <property type="match status" value="1"/>
</dbReference>
<evidence type="ECO:0000313" key="2">
    <source>
        <dbReference type="EMBL" id="ATX71355.1"/>
    </source>
</evidence>
<name>A0A1Y0L2S4_9MOLU</name>
<dbReference type="Proteomes" id="UP000231179">
    <property type="component" value="Chromosome"/>
</dbReference>
<feature type="signal peptide" evidence="1">
    <location>
        <begin position="1"/>
        <end position="23"/>
    </location>
</feature>
<proteinExistence type="predicted"/>
<organism evidence="2 3">
    <name type="scientific">Spiroplasma clarkii</name>
    <dbReference type="NCBI Taxonomy" id="2139"/>
    <lineage>
        <taxon>Bacteria</taxon>
        <taxon>Bacillati</taxon>
        <taxon>Mycoplasmatota</taxon>
        <taxon>Mollicutes</taxon>
        <taxon>Entomoplasmatales</taxon>
        <taxon>Spiroplasmataceae</taxon>
        <taxon>Spiroplasma</taxon>
    </lineage>
</organism>
<dbReference type="EMBL" id="CP024870">
    <property type="protein sequence ID" value="ATX71355.1"/>
    <property type="molecule type" value="Genomic_DNA"/>
</dbReference>
<keyword evidence="3" id="KW-1185">Reference proteome</keyword>
<reference evidence="2 3" key="1">
    <citation type="submission" date="2017-11" db="EMBL/GenBank/DDBJ databases">
        <title>Complete genome sequence of Spiroplasma clarkii CN-5 (DSM 19994).</title>
        <authorList>
            <person name="Tsai Y.-M."/>
            <person name="Chang A."/>
            <person name="Lo W.-S."/>
            <person name="Kuo C.-H."/>
        </authorList>
    </citation>
    <scope>NUCLEOTIDE SEQUENCE [LARGE SCALE GENOMIC DNA]</scope>
    <source>
        <strain evidence="2 3">CN-5</strain>
    </source>
</reference>
<feature type="chain" id="PRO_5011987864" evidence="1">
    <location>
        <begin position="24"/>
        <end position="988"/>
    </location>
</feature>
<protein>
    <submittedName>
        <fullName evidence="2">Bifunctional chitinase/lysozyme</fullName>
    </submittedName>
</protein>
<accession>A0A1Y0L2S4</accession>
<dbReference type="AlphaFoldDB" id="A0A1Y0L2S4"/>
<gene>
    <name evidence="2" type="primary">chiA</name>
    <name evidence="2" type="ORF">SCLAR_v1c10550</name>
</gene>
<sequence length="988" mass="108482">MKKILTMLSVLTVAAPLAATVQACDLGRFGGMKVPKPNYDKDGADNVEAETDQFSMKQNQQKNRLVIDQALTTDYSKPSTRNFGLNIESKIQITGPSNPKSTLAGKDIFSQNVSEETKFTPYADAGIVEDTAEYMMKQKGVGGSHRGEAEAQLGEKNIDYSIKGYAKHAGNDYKGVKLGFMQNASDTGELMPMWNATPAQVGTTIDSNGILAETGKGAEYADWFNERIDGWLNEENAKEKDVTISFGPFANSFWHVAWQNNRTPEQLAESIQKIGERYKTQKFEFYFAAPYLSARDGDYFDSQILLASALKILMERDKHFDFTLALVVSTKDGVAAVGDANAMNIGDEASALYSFTKYLGMNFRLNLVPYLTISDYNIAKPETDWELPAITKAIETTNATWRSIQTRLNGSETVNEQNTYKRMGVTPWIGRRAEAATYSFTPQDALKLRQFAKDKKLGNISMFYISRDVPSLFESNGGTVDSLADQNALDQNIRSGAGYKQYTYADVLSGKTTNVDDISEKTTLTDIKAIGGIDYHETLNSINFTPDEGDWDWTIPGESTPNPGGGAGNNGDGAITNPSLPDKIPTGFGKSLFTSWADANPNRTNKISKQANANSNVYFSPYLDAGLYSGNDIKSINDKSGLDHLTLAFVQQANANNDTMELSIAGTSRGGEAYTWWEDSQLWGQMLKPLAESGNFKNIKTAYGGAITGGFVDKNPWDFAQTRTNNDAEAVAMLEKGLVDFQQDLVNLAKRKGATNVTMPKAIDFDIEGHAQDRDDANRVLAKTLAKMKKADSSWDFSVTLPVLPTGLTSTGYKVMDIFVKEYQAAGLSINDLPVVNLMLMDYGDPIYQTAMANGKTNFDLAYDAIVNTRDNLATSIFNNYGQKVTGDNALLNKIGATPMIGVNDTVYGVFTLEDAKELYNFGHEVGLAYLSMWSMNDDRGNDFYTGKPGNKSLLSHGLAYLNEYDFAKALYGKWDAGVTNPKDSVSQ</sequence>
<dbReference type="InterPro" id="IPR017853">
    <property type="entry name" value="GH"/>
</dbReference>
<dbReference type="KEGG" id="scla:SCLARK_001512"/>
<evidence type="ECO:0000313" key="3">
    <source>
        <dbReference type="Proteomes" id="UP000231179"/>
    </source>
</evidence>
<dbReference type="InterPro" id="IPR052750">
    <property type="entry name" value="GH18_Chitinase"/>
</dbReference>
<dbReference type="SUPFAM" id="SSF51445">
    <property type="entry name" value="(Trans)glycosidases"/>
    <property type="match status" value="1"/>
</dbReference>